<evidence type="ECO:0000313" key="13">
    <source>
        <dbReference type="EMBL" id="KAB4240084.1"/>
    </source>
</evidence>
<evidence type="ECO:0000259" key="3">
    <source>
        <dbReference type="Pfam" id="PF16370"/>
    </source>
</evidence>
<dbReference type="GO" id="GO:0016787">
    <property type="term" value="F:hydrolase activity"/>
    <property type="evidence" value="ECO:0007669"/>
    <property type="project" value="UniProtKB-KW"/>
</dbReference>
<dbReference type="Proteomes" id="UP000431575">
    <property type="component" value="Unassembled WGS sequence"/>
</dbReference>
<dbReference type="AlphaFoldDB" id="A0A174UA82"/>
<dbReference type="Pfam" id="PF00149">
    <property type="entry name" value="Metallophos"/>
    <property type="match status" value="1"/>
</dbReference>
<dbReference type="Pfam" id="PF16370">
    <property type="entry name" value="MetallophosC"/>
    <property type="match status" value="1"/>
</dbReference>
<dbReference type="EMBL" id="QRJL01000004">
    <property type="protein sequence ID" value="RHH32017.1"/>
    <property type="molecule type" value="Genomic_DNA"/>
</dbReference>
<evidence type="ECO:0000313" key="7">
    <source>
        <dbReference type="EMBL" id="KAB4095888.1"/>
    </source>
</evidence>
<sequence>MKNIIRQLLVFFVFVVSLNLAAQTLPVITGQVKCQGRGVANVVVTNGFDCVSTDVAGKYTIPYHRDARFVYVTTPAGYLPQRDGSLPLFYQRITKGTSVYDFSLVKNSKNDDKHLFLVQADVQLGKDEDVTAYSEYLRDVKEFVDKCSKYDLFMLDCGDIVGNALSLFSSYKKASDVLDVPMYRVIGNHDMEYGVRSYEHSYKSYEENFGPIYYSFNRGKAHYIVLDNCYYINRHYRYIGYIDERTLQWIEKDLAFVPKDHLVFVSMHIPSSSTKELEFNALLPDETSNASSLYDLLKGYEAHLLTGHTHNNGNVVFNDSLMEHNTAAVCGTFWKADICTDGTPAGYGVYEVDGNKLTWRYKSAGYPIEHQFRAYPVGVSEDYPEYILANVWNWDENWKVEWYENGKCMGEMEHFTGFDPEAKAICSDKKRVEYDWISPIKTEHMFRALPKNGSASMEVCVTDRFGNVYKVKL</sequence>
<dbReference type="Proteomes" id="UP000095788">
    <property type="component" value="Unassembled WGS sequence"/>
</dbReference>
<dbReference type="EMBL" id="WCTM01000008">
    <property type="protein sequence ID" value="KAB4240984.1"/>
    <property type="molecule type" value="Genomic_DNA"/>
</dbReference>
<evidence type="ECO:0000313" key="9">
    <source>
        <dbReference type="EMBL" id="KAB4116469.1"/>
    </source>
</evidence>
<evidence type="ECO:0000313" key="33">
    <source>
        <dbReference type="Proteomes" id="UP000462376"/>
    </source>
</evidence>
<reference evidence="27 28" key="3">
    <citation type="journal article" date="2019" name="Nat. Med.">
        <title>A library of human gut bacterial isolates paired with longitudinal multiomics data enables mechanistic microbiome research.</title>
        <authorList>
            <person name="Poyet M."/>
            <person name="Groussin M."/>
            <person name="Gibbons S.M."/>
            <person name="Avila-Pacheco J."/>
            <person name="Jiang X."/>
            <person name="Kearney S.M."/>
            <person name="Perrotta A.R."/>
            <person name="Berdy B."/>
            <person name="Zhao S."/>
            <person name="Lieberman T.D."/>
            <person name="Swanson P.K."/>
            <person name="Smith M."/>
            <person name="Roesemann S."/>
            <person name="Alexander J.E."/>
            <person name="Rich S.A."/>
            <person name="Livny J."/>
            <person name="Vlamakis H."/>
            <person name="Clish C."/>
            <person name="Bullock K."/>
            <person name="Deik A."/>
            <person name="Scott J."/>
            <person name="Pierce K.A."/>
            <person name="Xavier R.J."/>
            <person name="Alm E.J."/>
        </authorList>
    </citation>
    <scope>NUCLEOTIDE SEQUENCE [LARGE SCALE GENOMIC DNA]</scope>
    <source>
        <strain evidence="12 34">BIOML-A11</strain>
        <strain evidence="11 32">BIOML-A21</strain>
        <strain evidence="8 31">BIOML-A36</strain>
        <strain evidence="10 30">BIOML-A37</strain>
        <strain evidence="9 29">BIOML-A38</strain>
        <strain evidence="7 28">BIOML-A42</strain>
        <strain evidence="13 33">BIOML-A5</strain>
        <strain evidence="14 27">BIOML-A6</strain>
    </source>
</reference>
<reference evidence="15" key="4">
    <citation type="submission" date="2022-10" db="EMBL/GenBank/DDBJ databases">
        <title>Human gut microbiome strain richness.</title>
        <authorList>
            <person name="Chen-Liaw A."/>
        </authorList>
    </citation>
    <scope>NUCLEOTIDE SEQUENCE</scope>
    <source>
        <strain evidence="15">A1_m1001262Bd0_191120</strain>
    </source>
</reference>
<dbReference type="Proteomes" id="UP000283601">
    <property type="component" value="Unassembled WGS sequence"/>
</dbReference>
<feature type="chain" id="PRO_5014252873" evidence="1">
    <location>
        <begin position="23"/>
        <end position="473"/>
    </location>
</feature>
<accession>A0A174UA82</accession>
<keyword evidence="6" id="KW-0378">Hydrolase</keyword>
<gene>
    <name evidence="20" type="ORF">DW216_08465</name>
    <name evidence="19" type="ORF">DW758_11105</name>
    <name evidence="18" type="ORF">DXC07_06490</name>
    <name evidence="17" type="ORF">DXD40_03260</name>
    <name evidence="5" type="ORF">ERS852462_00106</name>
    <name evidence="6" type="ORF">ERS852554_03343</name>
    <name evidence="14" type="ORF">GAP41_14465</name>
    <name evidence="13" type="ORF">GAP47_02700</name>
    <name evidence="12" type="ORF">GAP55_11910</name>
    <name evidence="11" type="ORF">GAQ34_04455</name>
    <name evidence="7" type="ORF">GAQ56_02600</name>
    <name evidence="8" type="ORF">GAQ70_10310</name>
    <name evidence="9" type="ORF">GAQ72_10525</name>
    <name evidence="10" type="ORF">GAQ75_00220</name>
    <name evidence="15" type="ORF">POY80_03735</name>
    <name evidence="16" type="ORF">RVH16_03570</name>
</gene>
<dbReference type="Proteomes" id="UP000283766">
    <property type="component" value="Unassembled WGS sequence"/>
</dbReference>
<dbReference type="SUPFAM" id="SSF56300">
    <property type="entry name" value="Metallo-dependent phosphatases"/>
    <property type="match status" value="1"/>
</dbReference>
<dbReference type="InterPro" id="IPR032285">
    <property type="entry name" value="Metallophos_N"/>
</dbReference>
<dbReference type="Proteomes" id="UP000438773">
    <property type="component" value="Unassembled WGS sequence"/>
</dbReference>
<dbReference type="EMBL" id="WCUR01000030">
    <property type="protein sequence ID" value="KAB4116469.1"/>
    <property type="molecule type" value="Genomic_DNA"/>
</dbReference>
<dbReference type="EMBL" id="JAQNQY010000003">
    <property type="protein sequence ID" value="MDC1751556.1"/>
    <property type="molecule type" value="Genomic_DNA"/>
</dbReference>
<evidence type="ECO:0000313" key="15">
    <source>
        <dbReference type="EMBL" id="MDC1751556.1"/>
    </source>
</evidence>
<evidence type="ECO:0000256" key="1">
    <source>
        <dbReference type="SAM" id="SignalP"/>
    </source>
</evidence>
<dbReference type="Proteomes" id="UP000095614">
    <property type="component" value="Unassembled WGS sequence"/>
</dbReference>
<dbReference type="EMBL" id="WCTR01000007">
    <property type="protein sequence ID" value="KAB4212432.1"/>
    <property type="molecule type" value="Genomic_DNA"/>
</dbReference>
<dbReference type="RefSeq" id="WP_005835384.1">
    <property type="nucleotide sequence ID" value="NZ_BAABXG010000001.1"/>
</dbReference>
<dbReference type="OrthoDB" id="1776264at2"/>
<keyword evidence="1" id="KW-0732">Signal</keyword>
<proteinExistence type="predicted"/>
<evidence type="ECO:0000313" key="17">
    <source>
        <dbReference type="EMBL" id="RGJ96480.1"/>
    </source>
</evidence>
<dbReference type="InterPro" id="IPR051918">
    <property type="entry name" value="STPP_CPPED1"/>
</dbReference>
<dbReference type="InterPro" id="IPR004843">
    <property type="entry name" value="Calcineurin-like_PHP"/>
</dbReference>
<dbReference type="EMBL" id="JAWDEU010000002">
    <property type="protein sequence ID" value="MDU0243801.1"/>
    <property type="molecule type" value="Genomic_DNA"/>
</dbReference>
<evidence type="ECO:0000313" key="32">
    <source>
        <dbReference type="Proteomes" id="UP000442334"/>
    </source>
</evidence>
<evidence type="ECO:0000313" key="21">
    <source>
        <dbReference type="Proteomes" id="UP000095614"/>
    </source>
</evidence>
<dbReference type="PANTHER" id="PTHR43143">
    <property type="entry name" value="METALLOPHOSPHOESTERASE, CALCINEURIN SUPERFAMILY"/>
    <property type="match status" value="1"/>
</dbReference>
<dbReference type="EMBL" id="QSJZ01000008">
    <property type="protein sequence ID" value="RHE22929.1"/>
    <property type="molecule type" value="Genomic_DNA"/>
</dbReference>
<evidence type="ECO:0000313" key="27">
    <source>
        <dbReference type="Proteomes" id="UP000431575"/>
    </source>
</evidence>
<evidence type="ECO:0000313" key="19">
    <source>
        <dbReference type="EMBL" id="RHE22929.1"/>
    </source>
</evidence>
<dbReference type="PANTHER" id="PTHR43143:SF1">
    <property type="entry name" value="SERINE_THREONINE-PROTEIN PHOSPHATASE CPPED1"/>
    <property type="match status" value="1"/>
</dbReference>
<evidence type="ECO:0000313" key="24">
    <source>
        <dbReference type="Proteomes" id="UP000261295"/>
    </source>
</evidence>
<dbReference type="EMBL" id="WCUV01000002">
    <property type="protein sequence ID" value="KAB4095888.1"/>
    <property type="molecule type" value="Genomic_DNA"/>
</dbReference>
<evidence type="ECO:0000313" key="5">
    <source>
        <dbReference type="EMBL" id="CUO34027.1"/>
    </source>
</evidence>
<evidence type="ECO:0000313" key="26">
    <source>
        <dbReference type="Proteomes" id="UP000283766"/>
    </source>
</evidence>
<reference evidence="16" key="5">
    <citation type="submission" date="2023-10" db="EMBL/GenBank/DDBJ databases">
        <title>Genome of Potential pathogenic bacteria in Crohn's disease.</title>
        <authorList>
            <person name="Rodriguez-Palacios A."/>
        </authorList>
    </citation>
    <scope>NUCLEOTIDE SEQUENCE</scope>
    <source>
        <strain evidence="16">CavFT-hAR50</strain>
    </source>
</reference>
<dbReference type="EMBL" id="QSTL01000004">
    <property type="protein sequence ID" value="RGM56587.1"/>
    <property type="molecule type" value="Genomic_DNA"/>
</dbReference>
<dbReference type="EMBL" id="WCUQ01000001">
    <property type="protein sequence ID" value="KAB4128745.1"/>
    <property type="molecule type" value="Genomic_DNA"/>
</dbReference>
<evidence type="ECO:0000313" key="31">
    <source>
        <dbReference type="Proteomes" id="UP000441711"/>
    </source>
</evidence>
<dbReference type="Proteomes" id="UP001218502">
    <property type="component" value="Unassembled WGS sequence"/>
</dbReference>
<evidence type="ECO:0000313" key="25">
    <source>
        <dbReference type="Proteomes" id="UP000283601"/>
    </source>
</evidence>
<evidence type="ECO:0000313" key="12">
    <source>
        <dbReference type="EMBL" id="KAB4212432.1"/>
    </source>
</evidence>
<dbReference type="Proteomes" id="UP001181247">
    <property type="component" value="Unassembled WGS sequence"/>
</dbReference>
<evidence type="ECO:0000313" key="16">
    <source>
        <dbReference type="EMBL" id="MDU0243801.1"/>
    </source>
</evidence>
<evidence type="ECO:0000259" key="4">
    <source>
        <dbReference type="Pfam" id="PF16371"/>
    </source>
</evidence>
<evidence type="ECO:0000313" key="29">
    <source>
        <dbReference type="Proteomes" id="UP000434462"/>
    </source>
</evidence>
<evidence type="ECO:0000313" key="22">
    <source>
        <dbReference type="Proteomes" id="UP000095788"/>
    </source>
</evidence>
<feature type="signal peptide" evidence="1">
    <location>
        <begin position="1"/>
        <end position="22"/>
    </location>
</feature>
<evidence type="ECO:0000313" key="20">
    <source>
        <dbReference type="EMBL" id="RHH32017.1"/>
    </source>
</evidence>
<evidence type="ECO:0000313" key="14">
    <source>
        <dbReference type="EMBL" id="KAB4240984.1"/>
    </source>
</evidence>
<dbReference type="Gene3D" id="3.60.21.10">
    <property type="match status" value="1"/>
</dbReference>
<dbReference type="InterPro" id="IPR029052">
    <property type="entry name" value="Metallo-depent_PP-like"/>
</dbReference>
<dbReference type="Proteomes" id="UP000441711">
    <property type="component" value="Unassembled WGS sequence"/>
</dbReference>
<dbReference type="EMBL" id="WCUA01000003">
    <property type="protein sequence ID" value="KAB4187232.1"/>
    <property type="molecule type" value="Genomic_DNA"/>
</dbReference>
<evidence type="ECO:0000313" key="8">
    <source>
        <dbReference type="EMBL" id="KAB4109562.1"/>
    </source>
</evidence>
<dbReference type="Proteomes" id="UP000466952">
    <property type="component" value="Unassembled WGS sequence"/>
</dbReference>
<dbReference type="EMBL" id="CZAF01000001">
    <property type="protein sequence ID" value="CUO34027.1"/>
    <property type="molecule type" value="Genomic_DNA"/>
</dbReference>
<reference evidence="23 24" key="2">
    <citation type="submission" date="2018-08" db="EMBL/GenBank/DDBJ databases">
        <title>A genome reference for cultivated species of the human gut microbiota.</title>
        <authorList>
            <person name="Zou Y."/>
            <person name="Xue W."/>
            <person name="Luo G."/>
        </authorList>
    </citation>
    <scope>NUCLEOTIDE SEQUENCE [LARGE SCALE GENOMIC DNA]</scope>
    <source>
        <strain evidence="20 26">AM18-14LB</strain>
        <strain evidence="19 25">AM29-12AC</strain>
        <strain evidence="18 24">OM07-9</strain>
        <strain evidence="17 23">TM04-30</strain>
    </source>
</reference>
<reference evidence="21 22" key="1">
    <citation type="submission" date="2015-09" db="EMBL/GenBank/DDBJ databases">
        <authorList>
            <consortium name="Pathogen Informatics"/>
        </authorList>
    </citation>
    <scope>NUCLEOTIDE SEQUENCE [LARGE SCALE GENOMIC DNA]</scope>
    <source>
        <strain evidence="5 21">2789STDY5834847</strain>
        <strain evidence="6 22">2789STDY5834942</strain>
    </source>
</reference>
<evidence type="ECO:0000313" key="11">
    <source>
        <dbReference type="EMBL" id="KAB4187232.1"/>
    </source>
</evidence>
<dbReference type="Proteomes" id="UP000260844">
    <property type="component" value="Unassembled WGS sequence"/>
</dbReference>
<dbReference type="Proteomes" id="UP000432488">
    <property type="component" value="Unassembled WGS sequence"/>
</dbReference>
<name>A0A174UA82_BACUN</name>
<feature type="domain" description="Calcineurin-like phosphoesterase C-terminal" evidence="3">
    <location>
        <begin position="323"/>
        <end position="469"/>
    </location>
</feature>
<evidence type="ECO:0000313" key="23">
    <source>
        <dbReference type="Proteomes" id="UP000260844"/>
    </source>
</evidence>
<dbReference type="Proteomes" id="UP000434462">
    <property type="component" value="Unassembled WGS sequence"/>
</dbReference>
<evidence type="ECO:0000313" key="10">
    <source>
        <dbReference type="EMBL" id="KAB4128745.1"/>
    </source>
</evidence>
<dbReference type="Proteomes" id="UP000442334">
    <property type="component" value="Unassembled WGS sequence"/>
</dbReference>
<organism evidence="6 22">
    <name type="scientific">Bacteroides uniformis</name>
    <dbReference type="NCBI Taxonomy" id="820"/>
    <lineage>
        <taxon>Bacteria</taxon>
        <taxon>Pseudomonadati</taxon>
        <taxon>Bacteroidota</taxon>
        <taxon>Bacteroidia</taxon>
        <taxon>Bacteroidales</taxon>
        <taxon>Bacteroidaceae</taxon>
        <taxon>Bacteroides</taxon>
    </lineage>
</organism>
<evidence type="ECO:0000313" key="28">
    <source>
        <dbReference type="Proteomes" id="UP000432488"/>
    </source>
</evidence>
<evidence type="ECO:0000259" key="2">
    <source>
        <dbReference type="Pfam" id="PF00149"/>
    </source>
</evidence>
<dbReference type="InterPro" id="IPR032288">
    <property type="entry name" value="Metallophos_C"/>
</dbReference>
<dbReference type="EMBL" id="QSPV01000002">
    <property type="protein sequence ID" value="RGJ96480.1"/>
    <property type="molecule type" value="Genomic_DNA"/>
</dbReference>
<dbReference type="EMBL" id="WCTL01000002">
    <property type="protein sequence ID" value="KAB4240084.1"/>
    <property type="molecule type" value="Genomic_DNA"/>
</dbReference>
<evidence type="ECO:0000313" key="6">
    <source>
        <dbReference type="EMBL" id="CUQ19263.1"/>
    </source>
</evidence>
<feature type="domain" description="Calcineurin-like phosphoesterase" evidence="2">
    <location>
        <begin position="116"/>
        <end position="311"/>
    </location>
</feature>
<evidence type="ECO:0000313" key="18">
    <source>
        <dbReference type="EMBL" id="RGM56587.1"/>
    </source>
</evidence>
<dbReference type="Proteomes" id="UP000261295">
    <property type="component" value="Unassembled WGS sequence"/>
</dbReference>
<evidence type="ECO:0000313" key="30">
    <source>
        <dbReference type="Proteomes" id="UP000438773"/>
    </source>
</evidence>
<dbReference type="EMBL" id="WCUP01000006">
    <property type="protein sequence ID" value="KAB4109562.1"/>
    <property type="molecule type" value="Genomic_DNA"/>
</dbReference>
<dbReference type="Pfam" id="PF16371">
    <property type="entry name" value="MetallophosN"/>
    <property type="match status" value="1"/>
</dbReference>
<evidence type="ECO:0000313" key="34">
    <source>
        <dbReference type="Proteomes" id="UP000466952"/>
    </source>
</evidence>
<protein>
    <submittedName>
        <fullName evidence="15">Calcineurin-like phosphoesterase family protein</fullName>
    </submittedName>
    <submittedName>
        <fullName evidence="6">Predicted phosphohydrolases</fullName>
    </submittedName>
    <submittedName>
        <fullName evidence="7">Serine/threonine protein phosphatase</fullName>
    </submittedName>
</protein>
<dbReference type="Proteomes" id="UP000462376">
    <property type="component" value="Unassembled WGS sequence"/>
</dbReference>
<dbReference type="EMBL" id="CZBF01000006">
    <property type="protein sequence ID" value="CUQ19263.1"/>
    <property type="molecule type" value="Genomic_DNA"/>
</dbReference>
<feature type="domain" description="Calcineurin-like phosphoesterase N-terminal" evidence="4">
    <location>
        <begin position="30"/>
        <end position="104"/>
    </location>
</feature>